<evidence type="ECO:0000313" key="5">
    <source>
        <dbReference type="RefSeq" id="XP_052748179.1"/>
    </source>
</evidence>
<protein>
    <submittedName>
        <fullName evidence="5">Uncharacterized protein LOC128200084</fullName>
    </submittedName>
</protein>
<dbReference type="Gene3D" id="1.10.287.1490">
    <property type="match status" value="1"/>
</dbReference>
<dbReference type="Pfam" id="PF25298">
    <property type="entry name" value="Baculo_FP_2nd"/>
    <property type="match status" value="1"/>
</dbReference>
<dbReference type="RefSeq" id="XP_052748179.1">
    <property type="nucleotide sequence ID" value="XM_052892219.1"/>
</dbReference>
<name>A0ABM3MAN4_GALME</name>
<gene>
    <name evidence="5" type="primary">LOC128200084</name>
</gene>
<dbReference type="InterPro" id="IPR057251">
    <property type="entry name" value="FP_C"/>
</dbReference>
<evidence type="ECO:0000256" key="2">
    <source>
        <dbReference type="SAM" id="MobiDB-lite"/>
    </source>
</evidence>
<dbReference type="GeneID" id="128200084"/>
<keyword evidence="1" id="KW-0175">Coiled coil</keyword>
<dbReference type="InterPro" id="IPR013083">
    <property type="entry name" value="Znf_RING/FYVE/PHD"/>
</dbReference>
<reference evidence="5" key="1">
    <citation type="submission" date="2025-08" db="UniProtKB">
        <authorList>
            <consortium name="RefSeq"/>
        </authorList>
    </citation>
    <scope>IDENTIFICATION</scope>
    <source>
        <tissue evidence="5">Whole larvae</tissue>
    </source>
</reference>
<dbReference type="InterPro" id="IPR011011">
    <property type="entry name" value="Znf_FYVE_PHD"/>
</dbReference>
<feature type="domain" description="FP protein C-terminal" evidence="3">
    <location>
        <begin position="294"/>
        <end position="345"/>
    </location>
</feature>
<evidence type="ECO:0000256" key="1">
    <source>
        <dbReference type="SAM" id="Coils"/>
    </source>
</evidence>
<dbReference type="SUPFAM" id="SSF57903">
    <property type="entry name" value="FYVE/PHD zinc finger"/>
    <property type="match status" value="1"/>
</dbReference>
<keyword evidence="4" id="KW-1185">Reference proteome</keyword>
<dbReference type="Proteomes" id="UP001652740">
    <property type="component" value="Unplaced"/>
</dbReference>
<feature type="region of interest" description="Disordered" evidence="2">
    <location>
        <begin position="63"/>
        <end position="101"/>
    </location>
</feature>
<organism evidence="4 5">
    <name type="scientific">Galleria mellonella</name>
    <name type="common">Greater wax moth</name>
    <dbReference type="NCBI Taxonomy" id="7137"/>
    <lineage>
        <taxon>Eukaryota</taxon>
        <taxon>Metazoa</taxon>
        <taxon>Ecdysozoa</taxon>
        <taxon>Arthropoda</taxon>
        <taxon>Hexapoda</taxon>
        <taxon>Insecta</taxon>
        <taxon>Pterygota</taxon>
        <taxon>Neoptera</taxon>
        <taxon>Endopterygota</taxon>
        <taxon>Lepidoptera</taxon>
        <taxon>Glossata</taxon>
        <taxon>Ditrysia</taxon>
        <taxon>Pyraloidea</taxon>
        <taxon>Pyralidae</taxon>
        <taxon>Galleriinae</taxon>
        <taxon>Galleria</taxon>
    </lineage>
</organism>
<dbReference type="Gene3D" id="3.30.40.10">
    <property type="entry name" value="Zinc/RING finger domain, C3HC4 (zinc finger)"/>
    <property type="match status" value="1"/>
</dbReference>
<evidence type="ECO:0000259" key="3">
    <source>
        <dbReference type="Pfam" id="PF25298"/>
    </source>
</evidence>
<proteinExistence type="predicted"/>
<accession>A0ABM3MAN4</accession>
<feature type="coiled-coil region" evidence="1">
    <location>
        <begin position="109"/>
        <end position="157"/>
    </location>
</feature>
<evidence type="ECO:0000313" key="4">
    <source>
        <dbReference type="Proteomes" id="UP001652740"/>
    </source>
</evidence>
<sequence length="360" mass="40443">MNKMSSTELTCAGCRCVISNREYLRCSLCQEVYERKCTTVSEQRFYNTMTKEHKLSWKCDQCRSKQPKTGNSNTPVRGADENVTHRRGTARTASSSNEEGTDSLLVLEMRSVGEQLRAVRRQMEELTATVSGAMLKIDACNERIDGLSARMDGMERRMNEISGSQRDGDSLLRSIAQLKSELNERDQELLLNDVELSCVPEQQGEAVGHVILTLATKLGVPLTERDVVSATRMGRVPEPREGTAPRPRVIAVRLARRALRDQLIQAARVCRGATTEGAGLPGTPRRFYVNERLTRANRQLFQKAREAARQHGWRFCWTRNGKVYVRKHPGGDAVKYRVHSEDDLEGVFGLPSVCSSVEKQ</sequence>